<name>A0ABV1JA72_9ACTN</name>
<dbReference type="InterPro" id="IPR038750">
    <property type="entry name" value="YczE/YyaS-like"/>
</dbReference>
<dbReference type="Proteomes" id="UP001487305">
    <property type="component" value="Unassembled WGS sequence"/>
</dbReference>
<evidence type="ECO:0000313" key="2">
    <source>
        <dbReference type="EMBL" id="MEQ3361973.1"/>
    </source>
</evidence>
<accession>A0ABV1JA72</accession>
<proteinExistence type="predicted"/>
<evidence type="ECO:0000256" key="1">
    <source>
        <dbReference type="SAM" id="Phobius"/>
    </source>
</evidence>
<keyword evidence="1" id="KW-0812">Transmembrane</keyword>
<feature type="transmembrane region" description="Helical" evidence="1">
    <location>
        <begin position="51"/>
        <end position="72"/>
    </location>
</feature>
<organism evidence="2 3">
    <name type="scientific">Raoultibacter massiliensis</name>
    <dbReference type="NCBI Taxonomy" id="1852371"/>
    <lineage>
        <taxon>Bacteria</taxon>
        <taxon>Bacillati</taxon>
        <taxon>Actinomycetota</taxon>
        <taxon>Coriobacteriia</taxon>
        <taxon>Eggerthellales</taxon>
        <taxon>Eggerthellaceae</taxon>
        <taxon>Raoultibacter</taxon>
    </lineage>
</organism>
<protein>
    <submittedName>
        <fullName evidence="2">YitT family protein</fullName>
    </submittedName>
</protein>
<sequence length="208" mass="22005">MVGDMTAGQITRQVVFVVVGSTVSAYGITLAIHAGFGSATLAVLWQGISKVSGISLGGSSMLVAVIMIAIAWKFDPTQIGIGTILYQIVYSPLVDVFSILHRYSGFAPIDFVLMLTGIAIFAVGIGTYSATDLGRGSYEAFSFALAQRFNRGISKARIACDVSVVALGFVLGGVFGLCTICTIFMSGPIIGATVKRVRRFVQPDFQTR</sequence>
<feature type="transmembrane region" description="Helical" evidence="1">
    <location>
        <begin position="164"/>
        <end position="190"/>
    </location>
</feature>
<keyword evidence="1" id="KW-1133">Transmembrane helix</keyword>
<dbReference type="PANTHER" id="PTHR40078:SF1">
    <property type="entry name" value="INTEGRAL MEMBRANE PROTEIN"/>
    <property type="match status" value="1"/>
</dbReference>
<feature type="transmembrane region" description="Helical" evidence="1">
    <location>
        <begin position="78"/>
        <end position="100"/>
    </location>
</feature>
<keyword evidence="3" id="KW-1185">Reference proteome</keyword>
<reference evidence="2 3" key="1">
    <citation type="submission" date="2024-04" db="EMBL/GenBank/DDBJ databases">
        <title>Human intestinal bacterial collection.</title>
        <authorList>
            <person name="Pauvert C."/>
            <person name="Hitch T.C.A."/>
            <person name="Clavel T."/>
        </authorList>
    </citation>
    <scope>NUCLEOTIDE SEQUENCE [LARGE SCALE GENOMIC DNA]</scope>
    <source>
        <strain evidence="2 3">CLA-KB-H42</strain>
    </source>
</reference>
<evidence type="ECO:0000313" key="3">
    <source>
        <dbReference type="Proteomes" id="UP001487305"/>
    </source>
</evidence>
<dbReference type="PANTHER" id="PTHR40078">
    <property type="entry name" value="INTEGRAL MEMBRANE PROTEIN-RELATED"/>
    <property type="match status" value="1"/>
</dbReference>
<gene>
    <name evidence="2" type="ORF">AAA083_03165</name>
</gene>
<keyword evidence="1" id="KW-0472">Membrane</keyword>
<feature type="transmembrane region" description="Helical" evidence="1">
    <location>
        <begin position="23"/>
        <end position="44"/>
    </location>
</feature>
<dbReference type="EMBL" id="JBBNOP010000002">
    <property type="protein sequence ID" value="MEQ3361973.1"/>
    <property type="molecule type" value="Genomic_DNA"/>
</dbReference>
<comment type="caution">
    <text evidence="2">The sequence shown here is derived from an EMBL/GenBank/DDBJ whole genome shotgun (WGS) entry which is preliminary data.</text>
</comment>
<feature type="transmembrane region" description="Helical" evidence="1">
    <location>
        <begin position="112"/>
        <end position="131"/>
    </location>
</feature>
<dbReference type="RefSeq" id="WP_349227134.1">
    <property type="nucleotide sequence ID" value="NZ_JBBNOP010000002.1"/>
</dbReference>
<dbReference type="Pfam" id="PF19700">
    <property type="entry name" value="DUF6198"/>
    <property type="match status" value="1"/>
</dbReference>